<organism evidence="4 5">
    <name type="scientific">Pseudoxanthomonas wuyuanensis</name>
    <dbReference type="NCBI Taxonomy" id="1073196"/>
    <lineage>
        <taxon>Bacteria</taxon>
        <taxon>Pseudomonadati</taxon>
        <taxon>Pseudomonadota</taxon>
        <taxon>Gammaproteobacteria</taxon>
        <taxon>Lysobacterales</taxon>
        <taxon>Lysobacteraceae</taxon>
        <taxon>Pseudoxanthomonas</taxon>
    </lineage>
</organism>
<keyword evidence="5" id="KW-1185">Reference proteome</keyword>
<dbReference type="Pfam" id="PF05548">
    <property type="entry name" value="Peptidase_M11"/>
    <property type="match status" value="1"/>
</dbReference>
<dbReference type="Proteomes" id="UP000219374">
    <property type="component" value="Unassembled WGS sequence"/>
</dbReference>
<gene>
    <name evidence="4" type="ORF">SAMN06296416_10397</name>
</gene>
<evidence type="ECO:0000256" key="1">
    <source>
        <dbReference type="SAM" id="MobiDB-lite"/>
    </source>
</evidence>
<accession>A0A286D646</accession>
<feature type="domain" description="Peptidase M11 gametolysin" evidence="3">
    <location>
        <begin position="151"/>
        <end position="377"/>
    </location>
</feature>
<proteinExistence type="predicted"/>
<feature type="chain" id="PRO_5012063681" evidence="2">
    <location>
        <begin position="35"/>
        <end position="541"/>
    </location>
</feature>
<dbReference type="OrthoDB" id="5523924at2"/>
<feature type="compositionally biased region" description="Low complexity" evidence="1">
    <location>
        <begin position="496"/>
        <end position="513"/>
    </location>
</feature>
<dbReference type="EMBL" id="OCND01000003">
    <property type="protein sequence ID" value="SOD54120.1"/>
    <property type="molecule type" value="Genomic_DNA"/>
</dbReference>
<protein>
    <submittedName>
        <fullName evidence="4">M6 family metalloprotease domain-containing protein</fullName>
    </submittedName>
</protein>
<evidence type="ECO:0000313" key="4">
    <source>
        <dbReference type="EMBL" id="SOD54120.1"/>
    </source>
</evidence>
<dbReference type="PANTHER" id="PTHR41775">
    <property type="entry name" value="SECRETED PROTEIN-RELATED"/>
    <property type="match status" value="1"/>
</dbReference>
<reference evidence="4 5" key="1">
    <citation type="submission" date="2017-09" db="EMBL/GenBank/DDBJ databases">
        <authorList>
            <person name="Ehlers B."/>
            <person name="Leendertz F.H."/>
        </authorList>
    </citation>
    <scope>NUCLEOTIDE SEQUENCE [LARGE SCALE GENOMIC DNA]</scope>
    <source>
        <strain evidence="4 5">CGMCC 1.10978</strain>
    </source>
</reference>
<keyword evidence="2" id="KW-0732">Signal</keyword>
<keyword evidence="4" id="KW-0378">Hydrolase</keyword>
<feature type="region of interest" description="Disordered" evidence="1">
    <location>
        <begin position="487"/>
        <end position="541"/>
    </location>
</feature>
<name>A0A286D646_9GAMM</name>
<sequence length="541" mass="58040">MNHHRDRRGRTVAPGLRAVLALAAWLAGAAAANAEIVQGQLQLHWGDPAPATASQRKPALLLATLVTDSGRRIALDAAQARRAAGDLYALSNRRVAVEFAAPGRVMSQQRAIAAIVPADRLWQAAPAIDASGRVMAAATVSGNTRWVTLMCRFADIATEQKTLSFFQSQYGNAAGQLGHYWSEVSYGQIDLTGSTAHGWYALPQPRSFYVTKEGDKDKANLSKLFEDCSAAADPFVDFAGVQGINMMFNGDLDGYAWGGGSCATLDGSRRCLRVTWNPPWSFNNLAPLAHEMGHGYGLPHSDNSDGDDDTYDNPWDVMSDGWSNAVRDPTYGSRPKHINVQQRDRLGWMAAARKLTIAAGNATTRQVRLDYASLAGSTNTQMLILAMPAQPDPYRTVVYTVEARRRSGDYESALAGDAVIIHRVDDNGTAFSVDADAPPADVSNNEGSMFKVGEIWHTPDQAHWLRVDGTTATGFLLTVGPKPRVMSSPLPALRTPAPVGAAPPASPSAPLSSGRTSRAADSGDCAAGKPRRERMSACQLR</sequence>
<evidence type="ECO:0000313" key="5">
    <source>
        <dbReference type="Proteomes" id="UP000219374"/>
    </source>
</evidence>
<dbReference type="GO" id="GO:0008237">
    <property type="term" value="F:metallopeptidase activity"/>
    <property type="evidence" value="ECO:0007669"/>
    <property type="project" value="UniProtKB-KW"/>
</dbReference>
<dbReference type="SUPFAM" id="SSF55486">
    <property type="entry name" value="Metalloproteases ('zincins'), catalytic domain"/>
    <property type="match status" value="1"/>
</dbReference>
<dbReference type="AlphaFoldDB" id="A0A286D646"/>
<evidence type="ECO:0000259" key="3">
    <source>
        <dbReference type="Pfam" id="PF05548"/>
    </source>
</evidence>
<dbReference type="InterPro" id="IPR024079">
    <property type="entry name" value="MetalloPept_cat_dom_sf"/>
</dbReference>
<keyword evidence="4" id="KW-0482">Metalloprotease</keyword>
<dbReference type="Gene3D" id="3.40.390.10">
    <property type="entry name" value="Collagenase (Catalytic Domain)"/>
    <property type="match status" value="1"/>
</dbReference>
<dbReference type="InterPro" id="IPR008752">
    <property type="entry name" value="Peptidase_M11"/>
</dbReference>
<dbReference type="RefSeq" id="WP_097121422.1">
    <property type="nucleotide sequence ID" value="NZ_OCND01000003.1"/>
</dbReference>
<evidence type="ECO:0000256" key="2">
    <source>
        <dbReference type="SAM" id="SignalP"/>
    </source>
</evidence>
<keyword evidence="4" id="KW-0645">Protease</keyword>
<dbReference type="GO" id="GO:0006508">
    <property type="term" value="P:proteolysis"/>
    <property type="evidence" value="ECO:0007669"/>
    <property type="project" value="UniProtKB-KW"/>
</dbReference>
<feature type="signal peptide" evidence="2">
    <location>
        <begin position="1"/>
        <end position="34"/>
    </location>
</feature>
<dbReference type="PANTHER" id="PTHR41775:SF1">
    <property type="entry name" value="PEPTIDASE M6-LIKE DOMAIN-CONTAINING PROTEIN"/>
    <property type="match status" value="1"/>
</dbReference>